<evidence type="ECO:0000313" key="2">
    <source>
        <dbReference type="EMBL" id="QSX35128.1"/>
    </source>
</evidence>
<organism evidence="2 3">
    <name type="scientific">Shewanella avicenniae</name>
    <dbReference type="NCBI Taxonomy" id="2814294"/>
    <lineage>
        <taxon>Bacteria</taxon>
        <taxon>Pseudomonadati</taxon>
        <taxon>Pseudomonadota</taxon>
        <taxon>Gammaproteobacteria</taxon>
        <taxon>Alteromonadales</taxon>
        <taxon>Shewanellaceae</taxon>
        <taxon>Shewanella</taxon>
    </lineage>
</organism>
<protein>
    <submittedName>
        <fullName evidence="2">Uncharacterized protein</fullName>
    </submittedName>
</protein>
<dbReference type="RefSeq" id="WP_207356322.1">
    <property type="nucleotide sequence ID" value="NZ_CP071503.1"/>
</dbReference>
<feature type="region of interest" description="Disordered" evidence="1">
    <location>
        <begin position="1"/>
        <end position="27"/>
    </location>
</feature>
<keyword evidence="3" id="KW-1185">Reference proteome</keyword>
<evidence type="ECO:0000313" key="3">
    <source>
        <dbReference type="Proteomes" id="UP000662770"/>
    </source>
</evidence>
<dbReference type="Proteomes" id="UP000662770">
    <property type="component" value="Chromosome"/>
</dbReference>
<name>A0ABX7QWB0_9GAMM</name>
<proteinExistence type="predicted"/>
<sequence length="91" mass="10306">MKKEPKPITSKNNVSHREQPSITDLLRSSNTGIEITQGFQLAIIDENNNIVVQGETVNESVFTAMSKKVVDDFCSNFKQIKKEDFKIYANN</sequence>
<reference evidence="2 3" key="1">
    <citation type="submission" date="2021-03" db="EMBL/GenBank/DDBJ databases">
        <title>Novel species identification of genus Shewanella.</title>
        <authorList>
            <person name="Liu G."/>
            <person name="Zhang Q."/>
        </authorList>
    </citation>
    <scope>NUCLEOTIDE SEQUENCE [LARGE SCALE GENOMIC DNA]</scope>
    <source>
        <strain evidence="2 3">FJAT-51800</strain>
    </source>
</reference>
<accession>A0ABX7QWB0</accession>
<dbReference type="EMBL" id="CP071503">
    <property type="protein sequence ID" value="QSX35128.1"/>
    <property type="molecule type" value="Genomic_DNA"/>
</dbReference>
<evidence type="ECO:0000256" key="1">
    <source>
        <dbReference type="SAM" id="MobiDB-lite"/>
    </source>
</evidence>
<gene>
    <name evidence="2" type="ORF">JYB87_07920</name>
</gene>